<dbReference type="AlphaFoldDB" id="A0A2T2ZV98"/>
<name>A0A2T2ZV98_9PEZI</name>
<keyword evidence="3" id="KW-1185">Reference proteome</keyword>
<proteinExistence type="predicted"/>
<feature type="compositionally biased region" description="Basic and acidic residues" evidence="1">
    <location>
        <begin position="7"/>
        <end position="22"/>
    </location>
</feature>
<dbReference type="InParanoid" id="A0A2T2ZV98"/>
<reference evidence="2 3" key="1">
    <citation type="journal article" date="2018" name="Mycol. Prog.">
        <title>Coniella lustricola, a new species from submerged detritus.</title>
        <authorList>
            <person name="Raudabaugh D.B."/>
            <person name="Iturriaga T."/>
            <person name="Carver A."/>
            <person name="Mondo S."/>
            <person name="Pangilinan J."/>
            <person name="Lipzen A."/>
            <person name="He G."/>
            <person name="Amirebrahimi M."/>
            <person name="Grigoriev I.V."/>
            <person name="Miller A.N."/>
        </authorList>
    </citation>
    <scope>NUCLEOTIDE SEQUENCE [LARGE SCALE GENOMIC DNA]</scope>
    <source>
        <strain evidence="2 3">B22-T-1</strain>
    </source>
</reference>
<gene>
    <name evidence="2" type="ORF">BD289DRAFT_142833</name>
</gene>
<evidence type="ECO:0000256" key="1">
    <source>
        <dbReference type="SAM" id="MobiDB-lite"/>
    </source>
</evidence>
<evidence type="ECO:0000313" key="3">
    <source>
        <dbReference type="Proteomes" id="UP000241462"/>
    </source>
</evidence>
<organism evidence="2 3">
    <name type="scientific">Coniella lustricola</name>
    <dbReference type="NCBI Taxonomy" id="2025994"/>
    <lineage>
        <taxon>Eukaryota</taxon>
        <taxon>Fungi</taxon>
        <taxon>Dikarya</taxon>
        <taxon>Ascomycota</taxon>
        <taxon>Pezizomycotina</taxon>
        <taxon>Sordariomycetes</taxon>
        <taxon>Sordariomycetidae</taxon>
        <taxon>Diaporthales</taxon>
        <taxon>Schizoparmaceae</taxon>
        <taxon>Coniella</taxon>
    </lineage>
</organism>
<feature type="region of interest" description="Disordered" evidence="1">
    <location>
        <begin position="1"/>
        <end position="22"/>
    </location>
</feature>
<accession>A0A2T2ZV98</accession>
<protein>
    <submittedName>
        <fullName evidence="2">Uncharacterized protein</fullName>
    </submittedName>
</protein>
<dbReference type="Proteomes" id="UP000241462">
    <property type="component" value="Unassembled WGS sequence"/>
</dbReference>
<dbReference type="EMBL" id="KZ678647">
    <property type="protein sequence ID" value="PSR77659.1"/>
    <property type="molecule type" value="Genomic_DNA"/>
</dbReference>
<sequence>MPSSLRQLEKAENEAGGGSHDKIDSCADARGSAYVGTVEKSDLCVQAHALPAYCAFPHAGRPDVQCTCSIFLHVLGRGMLWMAYANPPPKISGVGPLSNLASSEVCSCKRSISIPGYLQHRQKQTAAAAAAAAVQRPSMSGFYSHIQVQRVKVRGRDLCPLFWNAWAPLSCGPSQDCCMSIFRLLRPCLGACTLASTTGIDWAAPRKEESPIVGCGKTMWEE</sequence>
<evidence type="ECO:0000313" key="2">
    <source>
        <dbReference type="EMBL" id="PSR77659.1"/>
    </source>
</evidence>